<comment type="similarity">
    <text evidence="1">Belongs to the HpcH/HpaI aldolase family.</text>
</comment>
<evidence type="ECO:0000256" key="2">
    <source>
        <dbReference type="ARBA" id="ARBA00022723"/>
    </source>
</evidence>
<dbReference type="InterPro" id="IPR040442">
    <property type="entry name" value="Pyrv_kinase-like_dom_sf"/>
</dbReference>
<evidence type="ECO:0000256" key="3">
    <source>
        <dbReference type="ARBA" id="ARBA00023239"/>
    </source>
</evidence>
<keyword evidence="3" id="KW-0456">Lyase</keyword>
<dbReference type="AlphaFoldDB" id="A0A0X3UAZ1"/>
<dbReference type="Gene3D" id="3.20.20.60">
    <property type="entry name" value="Phosphoenolpyruvate-binding domains"/>
    <property type="match status" value="1"/>
</dbReference>
<dbReference type="GO" id="GO:0046872">
    <property type="term" value="F:metal ion binding"/>
    <property type="evidence" value="ECO:0007669"/>
    <property type="project" value="UniProtKB-KW"/>
</dbReference>
<dbReference type="STRING" id="1685379.AVO45_17290"/>
<dbReference type="Proteomes" id="UP000053791">
    <property type="component" value="Unassembled WGS sequence"/>
</dbReference>
<feature type="domain" description="HpcH/HpaI aldolase/citrate lyase" evidence="4">
    <location>
        <begin position="32"/>
        <end position="234"/>
    </location>
</feature>
<comment type="caution">
    <text evidence="5">The sequence shown here is derived from an EMBL/GenBank/DDBJ whole genome shotgun (WGS) entry which is preliminary data.</text>
</comment>
<name>A0A0X3UAZ1_9RHOB</name>
<proteinExistence type="inferred from homology"/>
<dbReference type="PANTHER" id="PTHR30502:SF0">
    <property type="entry name" value="PHOSPHOENOLPYRUVATE CARBOXYLASE FAMILY PROTEIN"/>
    <property type="match status" value="1"/>
</dbReference>
<evidence type="ECO:0000313" key="5">
    <source>
        <dbReference type="EMBL" id="KUJ85257.1"/>
    </source>
</evidence>
<accession>A0A0X3UAZ1</accession>
<dbReference type="SUPFAM" id="SSF51621">
    <property type="entry name" value="Phosphoenolpyruvate/pyruvate domain"/>
    <property type="match status" value="1"/>
</dbReference>
<gene>
    <name evidence="5" type="ORF">AVO45_17290</name>
</gene>
<dbReference type="OrthoDB" id="9802624at2"/>
<dbReference type="GO" id="GO:0005737">
    <property type="term" value="C:cytoplasm"/>
    <property type="evidence" value="ECO:0007669"/>
    <property type="project" value="TreeGrafter"/>
</dbReference>
<dbReference type="InterPro" id="IPR050251">
    <property type="entry name" value="HpcH-HpaI_aldolase"/>
</dbReference>
<keyword evidence="2" id="KW-0479">Metal-binding</keyword>
<protein>
    <recommendedName>
        <fullName evidence="4">HpcH/HpaI aldolase/citrate lyase domain-containing protein</fullName>
    </recommendedName>
</protein>
<organism evidence="5 6">
    <name type="scientific">Ruegeria marisrubri</name>
    <dbReference type="NCBI Taxonomy" id="1685379"/>
    <lineage>
        <taxon>Bacteria</taxon>
        <taxon>Pseudomonadati</taxon>
        <taxon>Pseudomonadota</taxon>
        <taxon>Alphaproteobacteria</taxon>
        <taxon>Rhodobacterales</taxon>
        <taxon>Roseobacteraceae</taxon>
        <taxon>Ruegeria</taxon>
    </lineage>
</organism>
<dbReference type="GO" id="GO:0016832">
    <property type="term" value="F:aldehyde-lyase activity"/>
    <property type="evidence" value="ECO:0007669"/>
    <property type="project" value="TreeGrafter"/>
</dbReference>
<dbReference type="PANTHER" id="PTHR30502">
    <property type="entry name" value="2-KETO-3-DEOXY-L-RHAMNONATE ALDOLASE"/>
    <property type="match status" value="1"/>
</dbReference>
<evidence type="ECO:0000313" key="6">
    <source>
        <dbReference type="Proteomes" id="UP000053791"/>
    </source>
</evidence>
<dbReference type="EMBL" id="LQBQ01000003">
    <property type="protein sequence ID" value="KUJ85257.1"/>
    <property type="molecule type" value="Genomic_DNA"/>
</dbReference>
<evidence type="ECO:0000259" key="4">
    <source>
        <dbReference type="Pfam" id="PF03328"/>
    </source>
</evidence>
<dbReference type="InterPro" id="IPR005000">
    <property type="entry name" value="Aldolase/citrate-lyase_domain"/>
</dbReference>
<dbReference type="InterPro" id="IPR015813">
    <property type="entry name" value="Pyrv/PenolPyrv_kinase-like_dom"/>
</dbReference>
<keyword evidence="6" id="KW-1185">Reference proteome</keyword>
<sequence length="253" mass="26930">MTLNMSFKSKLADPSRRLTAHMCAIPSAIIPQTMASAGSDAVVIDFEHGAIDMASAHAMIAATAGTACAPLVRVSRNDATQVKRVLDLGAEGVVFPMINTAEEAEMARNSLAYPPTGIRGFGPYIAHSRWGTRFVDYPETAEAGIVCCLLIETREAVENIREICTVPGIDALMIAPFDLSVDLHLPGQFTAPEFQEAVATVEAAANDAAIPLGSVAMDKAQADALLERGYRIIAGLDILWLKQMAAVSQSWVS</sequence>
<evidence type="ECO:0000256" key="1">
    <source>
        <dbReference type="ARBA" id="ARBA00005568"/>
    </source>
</evidence>
<dbReference type="RefSeq" id="WP_068344923.1">
    <property type="nucleotide sequence ID" value="NZ_LQBQ01000003.1"/>
</dbReference>
<dbReference type="Pfam" id="PF03328">
    <property type="entry name" value="HpcH_HpaI"/>
    <property type="match status" value="1"/>
</dbReference>
<reference evidence="6" key="1">
    <citation type="submission" date="2015-12" db="EMBL/GenBank/DDBJ databases">
        <authorList>
            <person name="Zhang G."/>
            <person name="Stingl U."/>
        </authorList>
    </citation>
    <scope>NUCLEOTIDE SEQUENCE [LARGE SCALE GENOMIC DNA]</scope>
    <source>
        <strain evidence="6">ZGT118</strain>
    </source>
</reference>